<accession>A0AAV4PK77</accession>
<dbReference type="EMBL" id="BPLR01004847">
    <property type="protein sequence ID" value="GIX98012.1"/>
    <property type="molecule type" value="Genomic_DNA"/>
</dbReference>
<organism evidence="1 2">
    <name type="scientific">Caerostris extrusa</name>
    <name type="common">Bark spider</name>
    <name type="synonym">Caerostris bankana</name>
    <dbReference type="NCBI Taxonomy" id="172846"/>
    <lineage>
        <taxon>Eukaryota</taxon>
        <taxon>Metazoa</taxon>
        <taxon>Ecdysozoa</taxon>
        <taxon>Arthropoda</taxon>
        <taxon>Chelicerata</taxon>
        <taxon>Arachnida</taxon>
        <taxon>Araneae</taxon>
        <taxon>Araneomorphae</taxon>
        <taxon>Entelegynae</taxon>
        <taxon>Araneoidea</taxon>
        <taxon>Araneidae</taxon>
        <taxon>Caerostris</taxon>
    </lineage>
</organism>
<keyword evidence="2" id="KW-1185">Reference proteome</keyword>
<reference evidence="1 2" key="1">
    <citation type="submission" date="2021-06" db="EMBL/GenBank/DDBJ databases">
        <title>Caerostris extrusa draft genome.</title>
        <authorList>
            <person name="Kono N."/>
            <person name="Arakawa K."/>
        </authorList>
    </citation>
    <scope>NUCLEOTIDE SEQUENCE [LARGE SCALE GENOMIC DNA]</scope>
</reference>
<dbReference type="AlphaFoldDB" id="A0AAV4PK77"/>
<gene>
    <name evidence="1" type="ORF">CEXT_56261</name>
</gene>
<evidence type="ECO:0000313" key="1">
    <source>
        <dbReference type="EMBL" id="GIX98012.1"/>
    </source>
</evidence>
<dbReference type="Proteomes" id="UP001054945">
    <property type="component" value="Unassembled WGS sequence"/>
</dbReference>
<name>A0AAV4PK77_CAEEX</name>
<protein>
    <submittedName>
        <fullName evidence="1">Uncharacterized protein</fullName>
    </submittedName>
</protein>
<proteinExistence type="predicted"/>
<evidence type="ECO:0000313" key="2">
    <source>
        <dbReference type="Proteomes" id="UP001054945"/>
    </source>
</evidence>
<sequence>MLQIAEDKELYKETEKRLFKQFSEMIDQVYEKAIRAEKLGAVEKLMENIFETIQKEYKKDFTNKPRVFLDQEKRN</sequence>
<comment type="caution">
    <text evidence="1">The sequence shown here is derived from an EMBL/GenBank/DDBJ whole genome shotgun (WGS) entry which is preliminary data.</text>
</comment>